<dbReference type="InterPro" id="IPR050966">
    <property type="entry name" value="Glutamyl_endopeptidase"/>
</dbReference>
<dbReference type="HOGENOM" id="CLU_050832_0_0_11"/>
<evidence type="ECO:0008006" key="5">
    <source>
        <dbReference type="Google" id="ProtNLM"/>
    </source>
</evidence>
<evidence type="ECO:0000256" key="1">
    <source>
        <dbReference type="ARBA" id="ARBA00022729"/>
    </source>
</evidence>
<name>A0A022KQ25_9MICO</name>
<dbReference type="PANTHER" id="PTHR15462:SF19">
    <property type="entry name" value="PEPTIDASE S1 DOMAIN-CONTAINING PROTEIN"/>
    <property type="match status" value="1"/>
</dbReference>
<keyword evidence="1" id="KW-0732">Signal</keyword>
<feature type="compositionally biased region" description="Basic and acidic residues" evidence="2">
    <location>
        <begin position="90"/>
        <end position="102"/>
    </location>
</feature>
<evidence type="ECO:0000313" key="4">
    <source>
        <dbReference type="Proteomes" id="UP000019754"/>
    </source>
</evidence>
<dbReference type="InterPro" id="IPR009003">
    <property type="entry name" value="Peptidase_S1_PA"/>
</dbReference>
<dbReference type="RefSeq" id="WP_017824154.1">
    <property type="nucleotide sequence ID" value="NZ_AORC01000021.1"/>
</dbReference>
<dbReference type="Proteomes" id="UP000019754">
    <property type="component" value="Unassembled WGS sequence"/>
</dbReference>
<dbReference type="PANTHER" id="PTHR15462">
    <property type="entry name" value="SERINE PROTEASE"/>
    <property type="match status" value="1"/>
</dbReference>
<dbReference type="EMBL" id="AORC01000021">
    <property type="protein sequence ID" value="EYT47923.1"/>
    <property type="molecule type" value="Genomic_DNA"/>
</dbReference>
<sequence length="338" mass="35060">MSHASITTNDRTRCSSRIRNGVKLAGGAAFALTLSLSSAGLAGADPITRPGMDRTTLSDSAQDEAVEYWTEERMEEATPADELVEDKGAAPAEVERDSEHLKVPAVSPSDLPQTAAETVPGSGDVAGTDHIGKVFFTVGGADYVCSGNSVASTNGSTVSTAGHCTSSGGAWATNWVFAPGYDHGETPHGLWAATEIVSTDQWVSSEDINYDLAFAKVQSDTATGTLAETVGASGIAFNEERGLEYSAYGYPAQSPFDGEGMEQCHGTASDDTLGGTQSQGIDCDMTGGSSGGPWFIGGDAGGYQNSVNSFGYKTQANVMYGPYFGDEAKQAYQEAEVA</sequence>
<gene>
    <name evidence="3" type="ORF">D641_0114145</name>
</gene>
<dbReference type="InterPro" id="IPR043504">
    <property type="entry name" value="Peptidase_S1_PA_chymotrypsin"/>
</dbReference>
<dbReference type="AlphaFoldDB" id="A0A022KQ25"/>
<accession>A0A022KQ25</accession>
<feature type="region of interest" description="Disordered" evidence="2">
    <location>
        <begin position="90"/>
        <end position="124"/>
    </location>
</feature>
<protein>
    <recommendedName>
        <fullName evidence="5">Peptidase</fullName>
    </recommendedName>
</protein>
<evidence type="ECO:0000313" key="3">
    <source>
        <dbReference type="EMBL" id="EYT47923.1"/>
    </source>
</evidence>
<comment type="caution">
    <text evidence="3">The sequence shown here is derived from an EMBL/GenBank/DDBJ whole genome shotgun (WGS) entry which is preliminary data.</text>
</comment>
<dbReference type="Gene3D" id="2.40.10.10">
    <property type="entry name" value="Trypsin-like serine proteases"/>
    <property type="match status" value="2"/>
</dbReference>
<dbReference type="STRING" id="1249481.D641_0114145"/>
<proteinExistence type="predicted"/>
<organism evidence="3 4">
    <name type="scientific">Brachybacterium muris UCD-AY4</name>
    <dbReference type="NCBI Taxonomy" id="1249481"/>
    <lineage>
        <taxon>Bacteria</taxon>
        <taxon>Bacillati</taxon>
        <taxon>Actinomycetota</taxon>
        <taxon>Actinomycetes</taxon>
        <taxon>Micrococcales</taxon>
        <taxon>Dermabacteraceae</taxon>
        <taxon>Brachybacterium</taxon>
    </lineage>
</organism>
<evidence type="ECO:0000256" key="2">
    <source>
        <dbReference type="SAM" id="MobiDB-lite"/>
    </source>
</evidence>
<dbReference type="SUPFAM" id="SSF50494">
    <property type="entry name" value="Trypsin-like serine proteases"/>
    <property type="match status" value="1"/>
</dbReference>
<keyword evidence="4" id="KW-1185">Reference proteome</keyword>
<reference evidence="3 4" key="1">
    <citation type="journal article" date="2013" name="Genome Announc.">
        <title>Draft genome sequence of an Actinobacterium, Brachybacterium muris strain UCD-AY4.</title>
        <authorList>
            <person name="Lo J.R."/>
            <person name="Lang J.M."/>
            <person name="Darling A.E."/>
            <person name="Eisen J.A."/>
            <person name="Coil D.A."/>
        </authorList>
    </citation>
    <scope>NUCLEOTIDE SEQUENCE [LARGE SCALE GENOMIC DNA]</scope>
    <source>
        <strain evidence="3 4">UCD-AY4</strain>
    </source>
</reference>